<sequence length="639" mass="68865">MHAASLRSGLLLAGLLIAVSAPAVELPRIFADGMVVQRDQPVRVWGHAVPGTRVNVEFAGHRDATTADDRGEWMLSLPEQKAGGPYEMRIDDGGRARVLRDVLVGDVWLASGQSNMEWPIAQSANPEAEIARATDPQIRHFKIPKSWSGEPQAQLAGGEWVASSPQAAGSFSAVAHHFARELRKATGVPIGIVDSTWGGSSIEAWMDAAAQGVDAKALAARTDELREADARALAQTRRNLERWPAVPVDDAGWQEAGLDDSAWAPIQVPTLWEAVGFNGMDGVAWYRATFVLTQEEARAGVTLGVGRIDDSDVTWVNGTQVGKTRMQYNLPRRYVVPTSALRGGVNQVAVRVSDFGGGGGIHGEAEEVFVQPHGGEARPLIGWSFRPADVTVALIDDKNQHPTLLYNAMIHPLLPYPLRGVIWYQGESNAGTVTDALRYREQFPALIGQWRAQWKAPSLPFLWVQLANFSSGADSGDQSPWAVLRESQSATLSLPATAQAVTIDIGDADDIHPLNKQEVGRRLALAARHVAHGEALIFHGPVYRRARFEGGAAHVDFDGAGGPLAVRGGGNRVHGFTLAGADQLFHPAEAILADGHVIIRSEAVPRPVAVRYAWRDNPEDADLVNATGLPASPFRSDAW</sequence>
<reference evidence="6" key="1">
    <citation type="submission" date="2022-01" db="EMBL/GenBank/DDBJ databases">
        <title>Lysobacter chinensis sp. nov., a bacterium isolated from cow dung compost.</title>
        <authorList>
            <person name="Zhou L.Y."/>
        </authorList>
    </citation>
    <scope>NUCLEOTIDE SEQUENCE [LARGE SCALE GENOMIC DNA]</scope>
    <source>
        <strain evidence="6">TLK-CK17</strain>
    </source>
</reference>
<feature type="domain" description="Beta-galactosidase jelly roll" evidence="4">
    <location>
        <begin position="249"/>
        <end position="353"/>
    </location>
</feature>
<dbReference type="InterPro" id="IPR036514">
    <property type="entry name" value="SGNH_hydro_sf"/>
</dbReference>
<keyword evidence="1" id="KW-0378">Hydrolase</keyword>
<dbReference type="EMBL" id="JAKJPO010000001">
    <property type="protein sequence ID" value="MCF7220818.1"/>
    <property type="molecule type" value="Genomic_DNA"/>
</dbReference>
<protein>
    <submittedName>
        <fullName evidence="5">Sialate O-acetylesterase</fullName>
    </submittedName>
</protein>
<gene>
    <name evidence="5" type="ORF">L3V18_03300</name>
</gene>
<dbReference type="PANTHER" id="PTHR22901:SF0">
    <property type="entry name" value="SIALATE O-ACETYLESTERASE"/>
    <property type="match status" value="1"/>
</dbReference>
<dbReference type="SUPFAM" id="SSF49785">
    <property type="entry name" value="Galactose-binding domain-like"/>
    <property type="match status" value="1"/>
</dbReference>
<organism evidence="5 6">
    <name type="scientific">Marilutibacter chinensis</name>
    <dbReference type="NCBI Taxonomy" id="2912247"/>
    <lineage>
        <taxon>Bacteria</taxon>
        <taxon>Pseudomonadati</taxon>
        <taxon>Pseudomonadota</taxon>
        <taxon>Gammaproteobacteria</taxon>
        <taxon>Lysobacterales</taxon>
        <taxon>Lysobacteraceae</taxon>
        <taxon>Marilutibacter</taxon>
    </lineage>
</organism>
<dbReference type="InterPro" id="IPR005181">
    <property type="entry name" value="SASA"/>
</dbReference>
<dbReference type="InterPro" id="IPR008979">
    <property type="entry name" value="Galactose-bd-like_sf"/>
</dbReference>
<name>A0ABS9HR94_9GAMM</name>
<dbReference type="SUPFAM" id="SSF52266">
    <property type="entry name" value="SGNH hydrolase"/>
    <property type="match status" value="1"/>
</dbReference>
<evidence type="ECO:0000259" key="4">
    <source>
        <dbReference type="Pfam" id="PF13364"/>
    </source>
</evidence>
<dbReference type="PANTHER" id="PTHR22901">
    <property type="entry name" value="SIALATE O-ACETYLESTERASE"/>
    <property type="match status" value="1"/>
</dbReference>
<dbReference type="InterPro" id="IPR025300">
    <property type="entry name" value="BetaGal_jelly_roll_dom"/>
</dbReference>
<feature type="domain" description="Sialate O-acetylesterase" evidence="3">
    <location>
        <begin position="417"/>
        <end position="526"/>
    </location>
</feature>
<reference evidence="5 6" key="2">
    <citation type="submission" date="2022-01" db="EMBL/GenBank/DDBJ databases">
        <title>Lysobacter chinensis sp. nov., a bacterium isolated from cow dung compost.</title>
        <authorList>
            <person name="Liu Y."/>
        </authorList>
    </citation>
    <scope>NUCLEOTIDE SEQUENCE [LARGE SCALE GENOMIC DNA]</scope>
    <source>
        <strain evidence="5 6">TLK-CK17</strain>
    </source>
</reference>
<evidence type="ECO:0000256" key="2">
    <source>
        <dbReference type="ARBA" id="ARBA00023295"/>
    </source>
</evidence>
<accession>A0ABS9HR94</accession>
<comment type="caution">
    <text evidence="5">The sequence shown here is derived from an EMBL/GenBank/DDBJ whole genome shotgun (WGS) entry which is preliminary data.</text>
</comment>
<dbReference type="Gene3D" id="3.40.50.1110">
    <property type="entry name" value="SGNH hydrolase"/>
    <property type="match status" value="2"/>
</dbReference>
<evidence type="ECO:0000259" key="3">
    <source>
        <dbReference type="Pfam" id="PF03629"/>
    </source>
</evidence>
<dbReference type="Proteomes" id="UP001430796">
    <property type="component" value="Unassembled WGS sequence"/>
</dbReference>
<dbReference type="Pfam" id="PF03629">
    <property type="entry name" value="SASA"/>
    <property type="match status" value="2"/>
</dbReference>
<dbReference type="InterPro" id="IPR039329">
    <property type="entry name" value="SIAE"/>
</dbReference>
<evidence type="ECO:0000313" key="6">
    <source>
        <dbReference type="Proteomes" id="UP001430796"/>
    </source>
</evidence>
<keyword evidence="6" id="KW-1185">Reference proteome</keyword>
<dbReference type="Pfam" id="PF13364">
    <property type="entry name" value="BetaGal_ABD2"/>
    <property type="match status" value="1"/>
</dbReference>
<evidence type="ECO:0000256" key="1">
    <source>
        <dbReference type="ARBA" id="ARBA00022801"/>
    </source>
</evidence>
<keyword evidence="2" id="KW-0326">Glycosidase</keyword>
<evidence type="ECO:0000313" key="5">
    <source>
        <dbReference type="EMBL" id="MCF7220818.1"/>
    </source>
</evidence>
<proteinExistence type="predicted"/>
<reference evidence="5 6" key="3">
    <citation type="submission" date="2022-01" db="EMBL/GenBank/DDBJ databases">
        <authorList>
            <person name="Zhou L.Y."/>
        </authorList>
    </citation>
    <scope>NUCLEOTIDE SEQUENCE [LARGE SCALE GENOMIC DNA]</scope>
    <source>
        <strain evidence="5 6">TLK-CK17</strain>
    </source>
</reference>
<dbReference type="RefSeq" id="WP_237053702.1">
    <property type="nucleotide sequence ID" value="NZ_JAKJPO010000001.1"/>
</dbReference>
<feature type="domain" description="Sialate O-acetylesterase" evidence="3">
    <location>
        <begin position="105"/>
        <end position="207"/>
    </location>
</feature>